<accession>A0A9X2Q9M7</accession>
<evidence type="ECO:0000256" key="1">
    <source>
        <dbReference type="SAM" id="MobiDB-lite"/>
    </source>
</evidence>
<name>A0A9X2Q9M7_9BACT</name>
<dbReference type="SUPFAM" id="SSF51294">
    <property type="entry name" value="Hedgehog/intein (Hint) domain"/>
    <property type="match status" value="1"/>
</dbReference>
<sequence length="527" mass="58070">MNKKEQTEKEDDVSERPHKGNVTAKTTSRVTSNNYDTAVVDENGKKADRFLFEDVPHCKDGSADPGTQVETEDQTQAEEVPTEKVLTGGGKVLSETSPESCDSRNGCGVAGDQMVFWQSADGRCHYTPIRDMLAEGEIQTVAVSRSPLRADLTAVSRRAKRPAGGKLVEISTREGMSAKVLQGQCLLTMAGDGTIRKIRPDEMAEGKTLIPRAQPNIPHGTGPHTLDLKTQTGRGKQFEILLDREAGFIFGMYAAEGSAAGRGCKSVSFGMGEKQLRKRVESVLDRWGLNTWGNDDTYMGTTCTALGRRLAKTCGRGAENKRIPGFLWTAPRPFQEGFISGYFSGDGTVNGGEICATTTSREMAEGMVFLLGSMGVRASYRTYEIDREERYLDQHLIKVYQEGIENFPVLALTRKQKRAQKIKAEETKISRDRIPVPKGLKTEVVRAMKSADLSHSIYETGYSSRPRLKQAYGDLPDRMQALVQAPVWWEVVDSVEQIGPTQRAYDLGMQQRSNFMMSGGLLAHSTS</sequence>
<comment type="caution">
    <text evidence="3">The sequence shown here is derived from an EMBL/GenBank/DDBJ whole genome shotgun (WGS) entry which is preliminary data.</text>
</comment>
<evidence type="ECO:0000259" key="2">
    <source>
        <dbReference type="PROSITE" id="PS50819"/>
    </source>
</evidence>
<reference evidence="3" key="1">
    <citation type="submission" date="2022-08" db="EMBL/GenBank/DDBJ databases">
        <title>Genomic Encyclopedia of Type Strains, Phase V (KMG-V): Genome sequencing to study the core and pangenomes of soil and plant-associated prokaryotes.</title>
        <authorList>
            <person name="Whitman W."/>
        </authorList>
    </citation>
    <scope>NUCLEOTIDE SEQUENCE</scope>
    <source>
        <strain evidence="3">SP3049</strain>
    </source>
</reference>
<feature type="region of interest" description="Disordered" evidence="1">
    <location>
        <begin position="1"/>
        <end position="36"/>
    </location>
</feature>
<dbReference type="InterPro" id="IPR027434">
    <property type="entry name" value="Homing_endonucl"/>
</dbReference>
<organism evidence="3 4">
    <name type="scientific">Salinibacter ruber</name>
    <dbReference type="NCBI Taxonomy" id="146919"/>
    <lineage>
        <taxon>Bacteria</taxon>
        <taxon>Pseudomonadati</taxon>
        <taxon>Rhodothermota</taxon>
        <taxon>Rhodothermia</taxon>
        <taxon>Rhodothermales</taxon>
        <taxon>Salinibacteraceae</taxon>
        <taxon>Salinibacter</taxon>
    </lineage>
</organism>
<gene>
    <name evidence="3" type="ORF">GGP61_003647</name>
</gene>
<dbReference type="Pfam" id="PF14528">
    <property type="entry name" value="LAGLIDADG_3"/>
    <property type="match status" value="1"/>
</dbReference>
<dbReference type="GO" id="GO:0004519">
    <property type="term" value="F:endonuclease activity"/>
    <property type="evidence" value="ECO:0007669"/>
    <property type="project" value="InterPro"/>
</dbReference>
<dbReference type="AlphaFoldDB" id="A0A9X2Q9M7"/>
<dbReference type="Pfam" id="PF14890">
    <property type="entry name" value="Intein_splicing"/>
    <property type="match status" value="1"/>
</dbReference>
<dbReference type="GO" id="GO:0016539">
    <property type="term" value="P:intein-mediated protein splicing"/>
    <property type="evidence" value="ECO:0007669"/>
    <property type="project" value="InterPro"/>
</dbReference>
<dbReference type="InterPro" id="IPR006142">
    <property type="entry name" value="INTEIN"/>
</dbReference>
<protein>
    <recommendedName>
        <fullName evidence="2">DOD-type homing endonuclease domain-containing protein</fullName>
    </recommendedName>
</protein>
<dbReference type="Proteomes" id="UP001155057">
    <property type="component" value="Unassembled WGS sequence"/>
</dbReference>
<feature type="compositionally biased region" description="Polar residues" evidence="1">
    <location>
        <begin position="23"/>
        <end position="36"/>
    </location>
</feature>
<dbReference type="EMBL" id="JANUAE010000023">
    <property type="protein sequence ID" value="MCS3712011.1"/>
    <property type="molecule type" value="Genomic_DNA"/>
</dbReference>
<dbReference type="PROSITE" id="PS50819">
    <property type="entry name" value="INTEIN_ENDONUCLEASE"/>
    <property type="match status" value="1"/>
</dbReference>
<feature type="region of interest" description="Disordered" evidence="1">
    <location>
        <begin position="56"/>
        <end position="78"/>
    </location>
</feature>
<dbReference type="InterPro" id="IPR004860">
    <property type="entry name" value="LAGLIDADG_dom"/>
</dbReference>
<dbReference type="InterPro" id="IPR004042">
    <property type="entry name" value="Intein_endonuc_central"/>
</dbReference>
<dbReference type="RefSeq" id="WP_259124698.1">
    <property type="nucleotide sequence ID" value="NZ_JANUAE010000023.1"/>
</dbReference>
<dbReference type="PRINTS" id="PR00379">
    <property type="entry name" value="INTEIN"/>
</dbReference>
<dbReference type="Gene3D" id="3.10.28.10">
    <property type="entry name" value="Homing endonucleases"/>
    <property type="match status" value="1"/>
</dbReference>
<proteinExistence type="predicted"/>
<feature type="domain" description="DOD-type homing endonuclease" evidence="2">
    <location>
        <begin position="249"/>
        <end position="376"/>
    </location>
</feature>
<evidence type="ECO:0000313" key="3">
    <source>
        <dbReference type="EMBL" id="MCS3712011.1"/>
    </source>
</evidence>
<evidence type="ECO:0000313" key="4">
    <source>
        <dbReference type="Proteomes" id="UP001155057"/>
    </source>
</evidence>
<dbReference type="Gene3D" id="2.170.16.10">
    <property type="entry name" value="Hedgehog/Intein (Hint) domain"/>
    <property type="match status" value="1"/>
</dbReference>
<dbReference type="SUPFAM" id="SSF55608">
    <property type="entry name" value="Homing endonucleases"/>
    <property type="match status" value="1"/>
</dbReference>
<dbReference type="InterPro" id="IPR036844">
    <property type="entry name" value="Hint_dom_sf"/>
</dbReference>